<evidence type="ECO:0000313" key="2">
    <source>
        <dbReference type="Proteomes" id="UP000293360"/>
    </source>
</evidence>
<dbReference type="STRING" id="155417.A0A4Q4TUR7"/>
<dbReference type="Proteomes" id="UP000293360">
    <property type="component" value="Unassembled WGS sequence"/>
</dbReference>
<evidence type="ECO:0000313" key="1">
    <source>
        <dbReference type="EMBL" id="RYP11296.1"/>
    </source>
</evidence>
<dbReference type="EMBL" id="QJNU01000003">
    <property type="protein sequence ID" value="RYP11296.1"/>
    <property type="molecule type" value="Genomic_DNA"/>
</dbReference>
<organism evidence="1 2">
    <name type="scientific">Monosporascus ibericus</name>
    <dbReference type="NCBI Taxonomy" id="155417"/>
    <lineage>
        <taxon>Eukaryota</taxon>
        <taxon>Fungi</taxon>
        <taxon>Dikarya</taxon>
        <taxon>Ascomycota</taxon>
        <taxon>Pezizomycotina</taxon>
        <taxon>Sordariomycetes</taxon>
        <taxon>Xylariomycetidae</taxon>
        <taxon>Xylariales</taxon>
        <taxon>Xylariales incertae sedis</taxon>
        <taxon>Monosporascus</taxon>
    </lineage>
</organism>
<protein>
    <submittedName>
        <fullName evidence="1">Uncharacterized protein</fullName>
    </submittedName>
</protein>
<proteinExistence type="predicted"/>
<gene>
    <name evidence="1" type="ORF">DL764_000114</name>
</gene>
<reference evidence="1 2" key="1">
    <citation type="submission" date="2018-06" db="EMBL/GenBank/DDBJ databases">
        <title>Complete Genomes of Monosporascus.</title>
        <authorList>
            <person name="Robinson A.J."/>
            <person name="Natvig D.O."/>
        </authorList>
    </citation>
    <scope>NUCLEOTIDE SEQUENCE [LARGE SCALE GENOMIC DNA]</scope>
    <source>
        <strain evidence="1 2">CBS 110550</strain>
    </source>
</reference>
<dbReference type="AlphaFoldDB" id="A0A4Q4TUR7"/>
<dbReference type="OrthoDB" id="3923077at2759"/>
<name>A0A4Q4TUR7_9PEZI</name>
<comment type="caution">
    <text evidence="1">The sequence shown here is derived from an EMBL/GenBank/DDBJ whole genome shotgun (WGS) entry which is preliminary data.</text>
</comment>
<accession>A0A4Q4TUR7</accession>
<keyword evidence="2" id="KW-1185">Reference proteome</keyword>
<sequence length="143" mass="16488">MAALVLSFKGCSEDETGSHPGKHCIWTRKRKYFDIYASVVDYIRDGFAMPNYSNIYRRCSRNASREREEGKDIQLETIGRKRTRDIRAPDVDDAPCMSGSQESILRWTQPSGGIVRTDHIVISGEERKSDEMNIDIWNDEKRV</sequence>